<dbReference type="EMBL" id="CP043431">
    <property type="protein sequence ID" value="QNT64126.1"/>
    <property type="molecule type" value="Genomic_DNA"/>
</dbReference>
<sequence>MKMDDSKIQRLKELQDLYQSDALTQNEFEKMKAEILSEDLKTTDPLSKRMVEAKKVVPTKQIQKRSKKSHKIRNIGLLIILIGLVSAGGYAYLNQQDDVKKSSSVTHQKSASTSRAATRSKTKVKSKPRENNREESHETSSSSSQSSKFAQDDDAVEMFHSLDQKQQLGAMYSFAALKDQSDTSWSDSSIISADLNTEQQIILSPVPGDARIVLIDNYDETFDYEIYHVDSVVDKGTVSTTQLNSIAQNDTQINTWASSIRMKDADE</sequence>
<feature type="compositionally biased region" description="Basic and acidic residues" evidence="1">
    <location>
        <begin position="127"/>
        <end position="138"/>
    </location>
</feature>
<dbReference type="Proteomes" id="UP000516446">
    <property type="component" value="Chromosome"/>
</dbReference>
<keyword evidence="2" id="KW-0472">Membrane</keyword>
<accession>A0A7H1MKZ0</accession>
<keyword evidence="4" id="KW-1185">Reference proteome</keyword>
<proteinExistence type="predicted"/>
<feature type="region of interest" description="Disordered" evidence="1">
    <location>
        <begin position="98"/>
        <end position="150"/>
    </location>
</feature>
<organism evidence="3 4">
    <name type="scientific">Weissella koreensis</name>
    <dbReference type="NCBI Taxonomy" id="165096"/>
    <lineage>
        <taxon>Bacteria</taxon>
        <taxon>Bacillati</taxon>
        <taxon>Bacillota</taxon>
        <taxon>Bacilli</taxon>
        <taxon>Lactobacillales</taxon>
        <taxon>Lactobacillaceae</taxon>
        <taxon>Weissella</taxon>
    </lineage>
</organism>
<dbReference type="AlphaFoldDB" id="A0A7H1MKZ0"/>
<feature type="transmembrane region" description="Helical" evidence="2">
    <location>
        <begin position="74"/>
        <end position="93"/>
    </location>
</feature>
<keyword evidence="2" id="KW-1133">Transmembrane helix</keyword>
<protein>
    <submittedName>
        <fullName evidence="3">SHOCT domain-containing protein</fullName>
    </submittedName>
</protein>
<evidence type="ECO:0000256" key="1">
    <source>
        <dbReference type="SAM" id="MobiDB-lite"/>
    </source>
</evidence>
<keyword evidence="2" id="KW-0812">Transmembrane</keyword>
<evidence type="ECO:0000313" key="4">
    <source>
        <dbReference type="Proteomes" id="UP000516446"/>
    </source>
</evidence>
<gene>
    <name evidence="3" type="ORF">FY536_02040</name>
</gene>
<evidence type="ECO:0000256" key="2">
    <source>
        <dbReference type="SAM" id="Phobius"/>
    </source>
</evidence>
<reference evidence="3 4" key="1">
    <citation type="submission" date="2019-08" db="EMBL/GenBank/DDBJ databases">
        <authorList>
            <person name="Chang H.C."/>
            <person name="Mun S.Y."/>
        </authorList>
    </citation>
    <scope>NUCLEOTIDE SEQUENCE [LARGE SCALE GENOMIC DNA]</scope>
    <source>
        <strain evidence="3 4">SK</strain>
    </source>
</reference>
<evidence type="ECO:0000313" key="3">
    <source>
        <dbReference type="EMBL" id="QNT64126.1"/>
    </source>
</evidence>
<name>A0A7H1MKZ0_9LACO</name>